<comment type="pathway">
    <text evidence="9 10">Carbohydrate biosynthesis; gluconeogenesis.</text>
</comment>
<dbReference type="PROSITE" id="PS51440">
    <property type="entry name" value="TIM_2"/>
    <property type="match status" value="1"/>
</dbReference>
<dbReference type="Gene3D" id="3.20.20.70">
    <property type="entry name" value="Aldolase class I"/>
    <property type="match status" value="1"/>
</dbReference>
<dbReference type="NCBIfam" id="TIGR00419">
    <property type="entry name" value="tim"/>
    <property type="match status" value="1"/>
</dbReference>
<dbReference type="GO" id="GO:0006096">
    <property type="term" value="P:glycolytic process"/>
    <property type="evidence" value="ECO:0007669"/>
    <property type="project" value="UniProtKB-UniRule"/>
</dbReference>
<dbReference type="KEGG" id="mnu:NCTC10166_00236"/>
<evidence type="ECO:0000256" key="5">
    <source>
        <dbReference type="ARBA" id="ARBA00022432"/>
    </source>
</evidence>
<dbReference type="UniPathway" id="UPA00138"/>
<gene>
    <name evidence="9 11" type="primary">tpiA</name>
    <name evidence="11" type="ORF">NCTC10166_00236</name>
</gene>
<comment type="similarity">
    <text evidence="2 9 10">Belongs to the triosephosphate isomerase family.</text>
</comment>
<comment type="function">
    <text evidence="9">Involved in the gluconeogenesis. Catalyzes stereospecifically the conversion of dihydroxyacetone phosphate (DHAP) to D-glyceraldehyde-3-phosphate (G3P).</text>
</comment>
<keyword evidence="12" id="KW-1185">Reference proteome</keyword>
<evidence type="ECO:0000256" key="2">
    <source>
        <dbReference type="ARBA" id="ARBA00007422"/>
    </source>
</evidence>
<evidence type="ECO:0000256" key="8">
    <source>
        <dbReference type="ARBA" id="ARBA00023235"/>
    </source>
</evidence>
<evidence type="ECO:0000256" key="9">
    <source>
        <dbReference type="HAMAP-Rule" id="MF_00147"/>
    </source>
</evidence>
<dbReference type="InterPro" id="IPR020861">
    <property type="entry name" value="Triosephosphate_isomerase_AS"/>
</dbReference>
<dbReference type="GO" id="GO:0004807">
    <property type="term" value="F:triose-phosphate isomerase activity"/>
    <property type="evidence" value="ECO:0007669"/>
    <property type="project" value="UniProtKB-UniRule"/>
</dbReference>
<organism evidence="11 12">
    <name type="scientific">Mesomycoplasma neurolyticum</name>
    <dbReference type="NCBI Taxonomy" id="2120"/>
    <lineage>
        <taxon>Bacteria</taxon>
        <taxon>Bacillati</taxon>
        <taxon>Mycoplasmatota</taxon>
        <taxon>Mycoplasmoidales</taxon>
        <taxon>Metamycoplasmataceae</taxon>
        <taxon>Mesomycoplasma</taxon>
    </lineage>
</organism>
<dbReference type="InterPro" id="IPR035990">
    <property type="entry name" value="TIM_sf"/>
</dbReference>
<comment type="subunit">
    <text evidence="9 10">Homodimer.</text>
</comment>
<name>A0A449A4W7_9BACT</name>
<dbReference type="FunFam" id="3.20.20.70:FF:000016">
    <property type="entry name" value="Triosephosphate isomerase"/>
    <property type="match status" value="1"/>
</dbReference>
<accession>A0A449A4W7</accession>
<dbReference type="AlphaFoldDB" id="A0A449A4W7"/>
<keyword evidence="7 9" id="KW-0324">Glycolysis</keyword>
<reference evidence="11 12" key="1">
    <citation type="submission" date="2019-01" db="EMBL/GenBank/DDBJ databases">
        <authorList>
            <consortium name="Pathogen Informatics"/>
        </authorList>
    </citation>
    <scope>NUCLEOTIDE SEQUENCE [LARGE SCALE GENOMIC DNA]</scope>
    <source>
        <strain evidence="11 12">NCTC10166</strain>
    </source>
</reference>
<evidence type="ECO:0000256" key="4">
    <source>
        <dbReference type="ARBA" id="ARBA00019397"/>
    </source>
</evidence>
<protein>
    <recommendedName>
        <fullName evidence="4 9">Triosephosphate isomerase</fullName>
        <shortName evidence="9">TIM</shortName>
        <shortName evidence="9">TPI</shortName>
        <ecNumber evidence="3 9">5.3.1.1</ecNumber>
    </recommendedName>
    <alternativeName>
        <fullName evidence="9">Triose-phosphate isomerase</fullName>
    </alternativeName>
</protein>
<keyword evidence="5 9" id="KW-0312">Gluconeogenesis</keyword>
<evidence type="ECO:0000256" key="1">
    <source>
        <dbReference type="ARBA" id="ARBA00004680"/>
    </source>
</evidence>
<dbReference type="GO" id="GO:0019563">
    <property type="term" value="P:glycerol catabolic process"/>
    <property type="evidence" value="ECO:0007669"/>
    <property type="project" value="TreeGrafter"/>
</dbReference>
<dbReference type="SUPFAM" id="SSF51351">
    <property type="entry name" value="Triosephosphate isomerase (TIM)"/>
    <property type="match status" value="1"/>
</dbReference>
<dbReference type="PANTHER" id="PTHR21139:SF42">
    <property type="entry name" value="TRIOSEPHOSPHATE ISOMERASE"/>
    <property type="match status" value="1"/>
</dbReference>
<sequence length="230" mass="26122">MNKTILETEDFIHEFKTLYQKNKNKINNVDFAIAAPFTKLFLFKNHNIDFAAQNMSQFEKGAYTGEISPLMIKDLNAKYVILGHSERREYFNESDEIVNQKLHLALKHGVIPIVCIGETLKQYEAKQTKEVILKQIQKSLKDVKDFSKIIIAYEPIWAIGTGKTSTVEYAQEICEFIRKNTSKNVIIQYGGSVNPNNIENLMSQKDIDGALVGGASLEAQSFIKLLTLNK</sequence>
<dbReference type="HAMAP" id="MF_00147_B">
    <property type="entry name" value="TIM_B"/>
    <property type="match status" value="1"/>
</dbReference>
<dbReference type="PANTHER" id="PTHR21139">
    <property type="entry name" value="TRIOSEPHOSPHATE ISOMERASE"/>
    <property type="match status" value="1"/>
</dbReference>
<evidence type="ECO:0000313" key="12">
    <source>
        <dbReference type="Proteomes" id="UP000289440"/>
    </source>
</evidence>
<dbReference type="EMBL" id="LR214951">
    <property type="protein sequence ID" value="VEU59277.1"/>
    <property type="molecule type" value="Genomic_DNA"/>
</dbReference>
<feature type="binding site" evidence="9">
    <location>
        <position position="192"/>
    </location>
    <ligand>
        <name>substrate</name>
    </ligand>
</feature>
<comment type="pathway">
    <text evidence="1 9 10">Carbohydrate degradation; glycolysis; D-glyceraldehyde 3-phosphate from glycerone phosphate: step 1/1.</text>
</comment>
<keyword evidence="8 9" id="KW-0413">Isomerase</keyword>
<dbReference type="InterPro" id="IPR013785">
    <property type="entry name" value="Aldolase_TIM"/>
</dbReference>
<dbReference type="EC" id="5.3.1.1" evidence="3 9"/>
<feature type="active site" description="Electrophile" evidence="9">
    <location>
        <position position="84"/>
    </location>
</feature>
<dbReference type="InterPro" id="IPR000652">
    <property type="entry name" value="Triosephosphate_isomerase"/>
</dbReference>
<dbReference type="GO" id="GO:0005829">
    <property type="term" value="C:cytosol"/>
    <property type="evidence" value="ECO:0007669"/>
    <property type="project" value="TreeGrafter"/>
</dbReference>
<feature type="binding site" evidence="9">
    <location>
        <begin position="213"/>
        <end position="214"/>
    </location>
    <ligand>
        <name>substrate</name>
    </ligand>
</feature>
<comment type="subcellular location">
    <subcellularLocation>
        <location evidence="9 10">Cytoplasm</location>
    </subcellularLocation>
</comment>
<dbReference type="UniPathway" id="UPA00109">
    <property type="reaction ID" value="UER00189"/>
</dbReference>
<comment type="caution">
    <text evidence="9">Lacks conserved residue(s) required for the propagation of feature annotation.</text>
</comment>
<dbReference type="GO" id="GO:0006094">
    <property type="term" value="P:gluconeogenesis"/>
    <property type="evidence" value="ECO:0007669"/>
    <property type="project" value="UniProtKB-UniRule"/>
</dbReference>
<evidence type="ECO:0000256" key="6">
    <source>
        <dbReference type="ARBA" id="ARBA00022490"/>
    </source>
</evidence>
<proteinExistence type="inferred from homology"/>
<evidence type="ECO:0000313" key="11">
    <source>
        <dbReference type="EMBL" id="VEU59277.1"/>
    </source>
</evidence>
<dbReference type="PROSITE" id="PS00171">
    <property type="entry name" value="TIM_1"/>
    <property type="match status" value="1"/>
</dbReference>
<keyword evidence="6 9" id="KW-0963">Cytoplasm</keyword>
<evidence type="ECO:0000256" key="10">
    <source>
        <dbReference type="RuleBase" id="RU363013"/>
    </source>
</evidence>
<dbReference type="Pfam" id="PF00121">
    <property type="entry name" value="TIM"/>
    <property type="match status" value="1"/>
</dbReference>
<dbReference type="CDD" id="cd00311">
    <property type="entry name" value="TIM"/>
    <property type="match status" value="1"/>
</dbReference>
<dbReference type="InterPro" id="IPR022896">
    <property type="entry name" value="TrioseP_Isoase_bac/euk"/>
</dbReference>
<evidence type="ECO:0000256" key="7">
    <source>
        <dbReference type="ARBA" id="ARBA00023152"/>
    </source>
</evidence>
<evidence type="ECO:0000256" key="3">
    <source>
        <dbReference type="ARBA" id="ARBA00011940"/>
    </source>
</evidence>
<dbReference type="GO" id="GO:0046166">
    <property type="term" value="P:glyceraldehyde-3-phosphate biosynthetic process"/>
    <property type="evidence" value="ECO:0007669"/>
    <property type="project" value="TreeGrafter"/>
</dbReference>
<feature type="binding site" evidence="9">
    <location>
        <position position="160"/>
    </location>
    <ligand>
        <name>substrate</name>
    </ligand>
</feature>
<comment type="catalytic activity">
    <reaction evidence="9 10">
        <text>D-glyceraldehyde 3-phosphate = dihydroxyacetone phosphate</text>
        <dbReference type="Rhea" id="RHEA:18585"/>
        <dbReference type="ChEBI" id="CHEBI:57642"/>
        <dbReference type="ChEBI" id="CHEBI:59776"/>
        <dbReference type="EC" id="5.3.1.1"/>
    </reaction>
</comment>
<dbReference type="Proteomes" id="UP000289440">
    <property type="component" value="Chromosome"/>
</dbReference>
<feature type="active site" description="Proton acceptor" evidence="9">
    <location>
        <position position="154"/>
    </location>
</feature>